<dbReference type="InterPro" id="IPR002401">
    <property type="entry name" value="Cyt_P450_E_grp-I"/>
</dbReference>
<gene>
    <name evidence="7" type="ORF">U9M48_006260</name>
</gene>
<dbReference type="Gene3D" id="1.25.40.10">
    <property type="entry name" value="Tetratricopeptide repeat domain"/>
    <property type="match status" value="1"/>
</dbReference>
<organism evidence="7 8">
    <name type="scientific">Paspalum notatum var. saurae</name>
    <dbReference type="NCBI Taxonomy" id="547442"/>
    <lineage>
        <taxon>Eukaryota</taxon>
        <taxon>Viridiplantae</taxon>
        <taxon>Streptophyta</taxon>
        <taxon>Embryophyta</taxon>
        <taxon>Tracheophyta</taxon>
        <taxon>Spermatophyta</taxon>
        <taxon>Magnoliopsida</taxon>
        <taxon>Liliopsida</taxon>
        <taxon>Poales</taxon>
        <taxon>Poaceae</taxon>
        <taxon>PACMAD clade</taxon>
        <taxon>Panicoideae</taxon>
        <taxon>Andropogonodae</taxon>
        <taxon>Paspaleae</taxon>
        <taxon>Paspalinae</taxon>
        <taxon>Paspalum</taxon>
    </lineage>
</organism>
<evidence type="ECO:0000313" key="7">
    <source>
        <dbReference type="EMBL" id="WVZ55622.1"/>
    </source>
</evidence>
<protein>
    <recommendedName>
        <fullName evidence="6">SET domain-containing protein</fullName>
    </recommendedName>
</protein>
<evidence type="ECO:0000256" key="5">
    <source>
        <dbReference type="PIRSR" id="PIRSR602401-1"/>
    </source>
</evidence>
<keyword evidence="3" id="KW-0560">Oxidoreductase</keyword>
<sequence>MAGVRDGGLDDETLQQLRSRATQLLLKESWGEYAAVCSRIIDAAAASDDRRVLCAALAHRADARARLGDAAAGLADCDAALAAEPAHPGALLSKGALLRGLGRYAAAADCFRAAALGGGGGAAADEARDLVEQCRRLEAQARSGAVDLSEWVLAGFAGKLPDLAEYVGPVEVRRSAHGGRGVFAAKNVEAGATLMIAKAVAIGRGVIPDPDAADSGEKMVVWKDFVGKVLDAAEKCPRTADLIYTLSTGEERQDELVVPDMAMFRKEPDDASLSDGTSMTRKAGTRESVHVDRILKVLDVNCLTEDAPAADVLGNNGVVNCGVGLWVLPSFINHSCHPNARRTHIGDHAIVHASRDIKAGEEITFPYFDVLVPLSKRREASRAWGFECKCDRCRFESEDFIHKQEFLKSERDLFNGGDVGALVVRLEENMRKSMVKDRRKAFLRASFWSAYSVLYDSDKLVRKWGRRVPSEALVAESIADAVGGNESVLRAMLRGSRDSNSYGNRLEVENKVVKIGRATYGKLSNFQIPKGLCFQRLNPFIKSVMEEAQPMPGTPFFPLLGFHKYIAIFLVVVSWILVHQWTMRKQKGPRSWPVIGATVEQLRNYHRMHDWLVKYLAEHRTVTVDMPFTSYTYIADPVNVEHVLKTNFTNYPKGDVYRSYMDVLLGDGIFNADGELWRKQRKTASFEFASKNLRDFSAIVFREYSLKLSSILSQASKEGKVVDMQELYMRMTLDSICKVGFGVEIGTLSPDLPENSFAQAFDAANIIVTLRFIDPLWRLKRFFHVGSEALLEQSIKLVDEFTYSVIRRRKAEIVEARASGKQEKVTVSFSSLLPHLCSLLRWRMGLTRRVMCNMTRTNEQIKHDILSRFIELGEAGDDGSGGFGDDKSLRDVVLNFVIAGRDTTATTLSWFTYMAMSHPDVADKLRRELCAFEAERAREEGVALVPCGPDAADETSFAARVAQFASLLNYDSLGKLVYLHACVTETLRLYPAVPQDPKGILEDDVLPDGTKVRAGGMVTYVPYSMGRMEYNWGPDAAAFRPERWINEDGAFRNASPFKFTAFQAGPRICLGKDSAYLQMKMALAILCRFYRFQLLEGHPVQYRMMTILSMAHGLKLRVSRAV</sequence>
<dbReference type="CDD" id="cd11064">
    <property type="entry name" value="CYP86A"/>
    <property type="match status" value="1"/>
</dbReference>
<dbReference type="InterPro" id="IPR036396">
    <property type="entry name" value="Cyt_P450_sf"/>
</dbReference>
<dbReference type="GO" id="GO:0005506">
    <property type="term" value="F:iron ion binding"/>
    <property type="evidence" value="ECO:0007669"/>
    <property type="project" value="InterPro"/>
</dbReference>
<keyword evidence="4 5" id="KW-0408">Iron</keyword>
<feature type="binding site" description="axial binding residue" evidence="5">
    <location>
        <position position="1069"/>
    </location>
    <ligand>
        <name>heme</name>
        <dbReference type="ChEBI" id="CHEBI:30413"/>
    </ligand>
    <ligandPart>
        <name>Fe</name>
        <dbReference type="ChEBI" id="CHEBI:18248"/>
    </ligandPart>
</feature>
<accession>A0AAQ3SKJ4</accession>
<proteinExistence type="inferred from homology"/>
<dbReference type="GO" id="GO:0020037">
    <property type="term" value="F:heme binding"/>
    <property type="evidence" value="ECO:0007669"/>
    <property type="project" value="InterPro"/>
</dbReference>
<dbReference type="InterPro" id="IPR001214">
    <property type="entry name" value="SET_dom"/>
</dbReference>
<dbReference type="Pfam" id="PF00067">
    <property type="entry name" value="p450"/>
    <property type="match status" value="1"/>
</dbReference>
<dbReference type="SUPFAM" id="SSF48264">
    <property type="entry name" value="Cytochrome P450"/>
    <property type="match status" value="1"/>
</dbReference>
<evidence type="ECO:0000256" key="2">
    <source>
        <dbReference type="ARBA" id="ARBA00022723"/>
    </source>
</evidence>
<comment type="similarity">
    <text evidence="1">Belongs to the cytochrome P450 family.</text>
</comment>
<dbReference type="PANTHER" id="PTHR24296">
    <property type="entry name" value="CYTOCHROME P450"/>
    <property type="match status" value="1"/>
</dbReference>
<dbReference type="PRINTS" id="PR00463">
    <property type="entry name" value="EP450I"/>
</dbReference>
<reference evidence="7 8" key="1">
    <citation type="submission" date="2024-02" db="EMBL/GenBank/DDBJ databases">
        <title>High-quality chromosome-scale genome assembly of Pensacola bahiagrass (Paspalum notatum Flugge var. saurae).</title>
        <authorList>
            <person name="Vega J.M."/>
            <person name="Podio M."/>
            <person name="Orjuela J."/>
            <person name="Siena L.A."/>
            <person name="Pessino S.C."/>
            <person name="Combes M.C."/>
            <person name="Mariac C."/>
            <person name="Albertini E."/>
            <person name="Pupilli F."/>
            <person name="Ortiz J.P.A."/>
            <person name="Leblanc O."/>
        </authorList>
    </citation>
    <scope>NUCLEOTIDE SEQUENCE [LARGE SCALE GENOMIC DNA]</scope>
    <source>
        <strain evidence="7">R1</strain>
        <tissue evidence="7">Leaf</tissue>
    </source>
</reference>
<dbReference type="GO" id="GO:0004497">
    <property type="term" value="F:monooxygenase activity"/>
    <property type="evidence" value="ECO:0007669"/>
    <property type="project" value="InterPro"/>
</dbReference>
<comment type="cofactor">
    <cofactor evidence="5">
        <name>heme</name>
        <dbReference type="ChEBI" id="CHEBI:30413"/>
    </cofactor>
</comment>
<dbReference type="EMBL" id="CP144746">
    <property type="protein sequence ID" value="WVZ55622.1"/>
    <property type="molecule type" value="Genomic_DNA"/>
</dbReference>
<evidence type="ECO:0000256" key="3">
    <source>
        <dbReference type="ARBA" id="ARBA00023002"/>
    </source>
</evidence>
<dbReference type="CDD" id="cd20071">
    <property type="entry name" value="SET_SMYD"/>
    <property type="match status" value="1"/>
</dbReference>
<dbReference type="GO" id="GO:0016705">
    <property type="term" value="F:oxidoreductase activity, acting on paired donors, with incorporation or reduction of molecular oxygen"/>
    <property type="evidence" value="ECO:0007669"/>
    <property type="project" value="InterPro"/>
</dbReference>
<dbReference type="Pfam" id="PF00856">
    <property type="entry name" value="SET"/>
    <property type="match status" value="1"/>
</dbReference>
<dbReference type="SMART" id="SM00317">
    <property type="entry name" value="SET"/>
    <property type="match status" value="1"/>
</dbReference>
<dbReference type="SUPFAM" id="SSF48452">
    <property type="entry name" value="TPR-like"/>
    <property type="match status" value="1"/>
</dbReference>
<evidence type="ECO:0000259" key="6">
    <source>
        <dbReference type="PROSITE" id="PS50280"/>
    </source>
</evidence>
<feature type="domain" description="SET" evidence="6">
    <location>
        <begin position="168"/>
        <end position="368"/>
    </location>
</feature>
<keyword evidence="2 5" id="KW-0479">Metal-binding</keyword>
<dbReference type="AlphaFoldDB" id="A0AAQ3SKJ4"/>
<dbReference type="Proteomes" id="UP001341281">
    <property type="component" value="Chromosome 02"/>
</dbReference>
<name>A0AAQ3SKJ4_PASNO</name>
<dbReference type="InterPro" id="IPR011990">
    <property type="entry name" value="TPR-like_helical_dom_sf"/>
</dbReference>
<dbReference type="Gene3D" id="1.10.630.10">
    <property type="entry name" value="Cytochrome P450"/>
    <property type="match status" value="1"/>
</dbReference>
<dbReference type="PROSITE" id="PS50280">
    <property type="entry name" value="SET"/>
    <property type="match status" value="1"/>
</dbReference>
<dbReference type="InterPro" id="IPR046341">
    <property type="entry name" value="SET_dom_sf"/>
</dbReference>
<evidence type="ECO:0000313" key="8">
    <source>
        <dbReference type="Proteomes" id="UP001341281"/>
    </source>
</evidence>
<dbReference type="SUPFAM" id="SSF82199">
    <property type="entry name" value="SET domain"/>
    <property type="match status" value="1"/>
</dbReference>
<dbReference type="InterPro" id="IPR001128">
    <property type="entry name" value="Cyt_P450"/>
</dbReference>
<evidence type="ECO:0000256" key="4">
    <source>
        <dbReference type="ARBA" id="ARBA00023004"/>
    </source>
</evidence>
<evidence type="ECO:0000256" key="1">
    <source>
        <dbReference type="ARBA" id="ARBA00010617"/>
    </source>
</evidence>
<dbReference type="Gene3D" id="2.170.270.10">
    <property type="entry name" value="SET domain"/>
    <property type="match status" value="1"/>
</dbReference>
<dbReference type="PRINTS" id="PR00385">
    <property type="entry name" value="P450"/>
</dbReference>
<keyword evidence="8" id="KW-1185">Reference proteome</keyword>
<keyword evidence="5" id="KW-0349">Heme</keyword>